<organism evidence="2 3">
    <name type="scientific">Streptomyces halobius</name>
    <dbReference type="NCBI Taxonomy" id="2879846"/>
    <lineage>
        <taxon>Bacteria</taxon>
        <taxon>Bacillati</taxon>
        <taxon>Actinomycetota</taxon>
        <taxon>Actinomycetes</taxon>
        <taxon>Kitasatosporales</taxon>
        <taxon>Streptomycetaceae</taxon>
        <taxon>Streptomyces</taxon>
    </lineage>
</organism>
<dbReference type="InterPro" id="IPR036388">
    <property type="entry name" value="WH-like_DNA-bd_sf"/>
</dbReference>
<dbReference type="InterPro" id="IPR036390">
    <property type="entry name" value="WH_DNA-bd_sf"/>
</dbReference>
<dbReference type="Pfam" id="PF01726">
    <property type="entry name" value="LexA_DNA_bind"/>
    <property type="match status" value="1"/>
</dbReference>
<dbReference type="SUPFAM" id="SSF46785">
    <property type="entry name" value="Winged helix' DNA-binding domain"/>
    <property type="match status" value="1"/>
</dbReference>
<proteinExistence type="predicted"/>
<dbReference type="CDD" id="cd00090">
    <property type="entry name" value="HTH_ARSR"/>
    <property type="match status" value="1"/>
</dbReference>
<feature type="domain" description="LexA repressor DNA-binding" evidence="1">
    <location>
        <begin position="6"/>
        <end position="65"/>
    </location>
</feature>
<reference evidence="2" key="1">
    <citation type="submission" date="2021-10" db="EMBL/GenBank/DDBJ databases">
        <title>Streptomyces nigrumlapis sp.nov.,an antimicrobial producing actinobacterium isolated from Black Gobi rocks.</title>
        <authorList>
            <person name="Wen Y."/>
            <person name="Zhang W."/>
            <person name="Liu X.G."/>
        </authorList>
    </citation>
    <scope>NUCLEOTIDE SEQUENCE</scope>
    <source>
        <strain evidence="2">ST13-2-2</strain>
    </source>
</reference>
<accession>A0ABY4M7G4</accession>
<dbReference type="InterPro" id="IPR006199">
    <property type="entry name" value="LexA_DNA-bd_dom"/>
</dbReference>
<protein>
    <submittedName>
        <fullName evidence="2">Helix-turn-helix domain-containing protein</fullName>
    </submittedName>
</protein>
<dbReference type="RefSeq" id="WP_248863065.1">
    <property type="nucleotide sequence ID" value="NZ_CP086322.1"/>
</dbReference>
<gene>
    <name evidence="2" type="ORF">K9S39_10455</name>
</gene>
<evidence type="ECO:0000259" key="1">
    <source>
        <dbReference type="Pfam" id="PF01726"/>
    </source>
</evidence>
<dbReference type="Proteomes" id="UP000830115">
    <property type="component" value="Chromosome"/>
</dbReference>
<dbReference type="EMBL" id="CP086322">
    <property type="protein sequence ID" value="UQA92201.1"/>
    <property type="molecule type" value="Genomic_DNA"/>
</dbReference>
<dbReference type="InterPro" id="IPR011991">
    <property type="entry name" value="ArsR-like_HTH"/>
</dbReference>
<sequence>MTAGYLAHPQIRIARAIRELTDSAGYPPSIREIADEVRLSASTVAYHLRAMERHGIVTHTPRRSRSYQVLQ</sequence>
<evidence type="ECO:0000313" key="3">
    <source>
        <dbReference type="Proteomes" id="UP000830115"/>
    </source>
</evidence>
<dbReference type="Gene3D" id="1.10.10.10">
    <property type="entry name" value="Winged helix-like DNA-binding domain superfamily/Winged helix DNA-binding domain"/>
    <property type="match status" value="1"/>
</dbReference>
<evidence type="ECO:0000313" key="2">
    <source>
        <dbReference type="EMBL" id="UQA92201.1"/>
    </source>
</evidence>
<keyword evidence="3" id="KW-1185">Reference proteome</keyword>
<name>A0ABY4M7G4_9ACTN</name>